<evidence type="ECO:0000313" key="3">
    <source>
        <dbReference type="Proteomes" id="UP001497382"/>
    </source>
</evidence>
<name>A0AAV1Z1R6_9ARAC</name>
<protein>
    <submittedName>
        <fullName evidence="2">Uncharacterized protein</fullName>
    </submittedName>
</protein>
<accession>A0AAV1Z1R6</accession>
<feature type="region of interest" description="Disordered" evidence="1">
    <location>
        <begin position="71"/>
        <end position="90"/>
    </location>
</feature>
<evidence type="ECO:0000313" key="2">
    <source>
        <dbReference type="EMBL" id="CAL1265274.1"/>
    </source>
</evidence>
<feature type="non-terminal residue" evidence="2">
    <location>
        <position position="90"/>
    </location>
</feature>
<dbReference type="AlphaFoldDB" id="A0AAV1Z1R6"/>
<evidence type="ECO:0000256" key="1">
    <source>
        <dbReference type="SAM" id="MobiDB-lite"/>
    </source>
</evidence>
<feature type="compositionally biased region" description="Basic and acidic residues" evidence="1">
    <location>
        <begin position="8"/>
        <end position="20"/>
    </location>
</feature>
<comment type="caution">
    <text evidence="2">The sequence shown here is derived from an EMBL/GenBank/DDBJ whole genome shotgun (WGS) entry which is preliminary data.</text>
</comment>
<feature type="region of interest" description="Disordered" evidence="1">
    <location>
        <begin position="1"/>
        <end position="20"/>
    </location>
</feature>
<sequence>IRTNSIGESRERKFTSERQKNAENVFETGLKSNMDAYHYTVSETNNANKLHTLPYLSPPQPNFWRQSKNSQSINMATNQDKKNVVQNLDE</sequence>
<keyword evidence="3" id="KW-1185">Reference proteome</keyword>
<dbReference type="EMBL" id="CAXIEN010000017">
    <property type="protein sequence ID" value="CAL1265274.1"/>
    <property type="molecule type" value="Genomic_DNA"/>
</dbReference>
<proteinExistence type="predicted"/>
<gene>
    <name evidence="2" type="ORF">LARSCL_LOCUS2444</name>
</gene>
<organism evidence="2 3">
    <name type="scientific">Larinioides sclopetarius</name>
    <dbReference type="NCBI Taxonomy" id="280406"/>
    <lineage>
        <taxon>Eukaryota</taxon>
        <taxon>Metazoa</taxon>
        <taxon>Ecdysozoa</taxon>
        <taxon>Arthropoda</taxon>
        <taxon>Chelicerata</taxon>
        <taxon>Arachnida</taxon>
        <taxon>Araneae</taxon>
        <taxon>Araneomorphae</taxon>
        <taxon>Entelegynae</taxon>
        <taxon>Araneoidea</taxon>
        <taxon>Araneidae</taxon>
        <taxon>Larinioides</taxon>
    </lineage>
</organism>
<feature type="non-terminal residue" evidence="2">
    <location>
        <position position="1"/>
    </location>
</feature>
<reference evidence="2 3" key="1">
    <citation type="submission" date="2024-04" db="EMBL/GenBank/DDBJ databases">
        <authorList>
            <person name="Rising A."/>
            <person name="Reimegard J."/>
            <person name="Sonavane S."/>
            <person name="Akerstrom W."/>
            <person name="Nylinder S."/>
            <person name="Hedman E."/>
            <person name="Kallberg Y."/>
        </authorList>
    </citation>
    <scope>NUCLEOTIDE SEQUENCE [LARGE SCALE GENOMIC DNA]</scope>
</reference>
<dbReference type="Proteomes" id="UP001497382">
    <property type="component" value="Unassembled WGS sequence"/>
</dbReference>